<dbReference type="InterPro" id="IPR001254">
    <property type="entry name" value="Trypsin_dom"/>
</dbReference>
<evidence type="ECO:0000313" key="4">
    <source>
        <dbReference type="Proteomes" id="UP000549394"/>
    </source>
</evidence>
<dbReference type="SUPFAM" id="SSF50494">
    <property type="entry name" value="Trypsin-like serine proteases"/>
    <property type="match status" value="1"/>
</dbReference>
<evidence type="ECO:0000256" key="1">
    <source>
        <dbReference type="ARBA" id="ARBA00023157"/>
    </source>
</evidence>
<dbReference type="PRINTS" id="PR00722">
    <property type="entry name" value="CHYMOTRYPSIN"/>
</dbReference>
<comment type="caution">
    <text evidence="3">The sequence shown here is derived from an EMBL/GenBank/DDBJ whole genome shotgun (WGS) entry which is preliminary data.</text>
</comment>
<dbReference type="FunFam" id="2.40.10.10:FF:000068">
    <property type="entry name" value="transmembrane protease serine 2"/>
    <property type="match status" value="1"/>
</dbReference>
<dbReference type="AlphaFoldDB" id="A0A7I8WEB4"/>
<dbReference type="PROSITE" id="PS50240">
    <property type="entry name" value="TRYPSIN_DOM"/>
    <property type="match status" value="1"/>
</dbReference>
<organism evidence="3 4">
    <name type="scientific">Dimorphilus gyrociliatus</name>
    <dbReference type="NCBI Taxonomy" id="2664684"/>
    <lineage>
        <taxon>Eukaryota</taxon>
        <taxon>Metazoa</taxon>
        <taxon>Spiralia</taxon>
        <taxon>Lophotrochozoa</taxon>
        <taxon>Annelida</taxon>
        <taxon>Polychaeta</taxon>
        <taxon>Polychaeta incertae sedis</taxon>
        <taxon>Dinophilidae</taxon>
        <taxon>Dimorphilus</taxon>
    </lineage>
</organism>
<accession>A0A7I8WEB4</accession>
<dbReference type="PANTHER" id="PTHR24252:SF7">
    <property type="entry name" value="HYALIN"/>
    <property type="match status" value="1"/>
</dbReference>
<dbReference type="PANTHER" id="PTHR24252">
    <property type="entry name" value="ACROSIN-RELATED"/>
    <property type="match status" value="1"/>
</dbReference>
<dbReference type="SMART" id="SM00020">
    <property type="entry name" value="Tryp_SPc"/>
    <property type="match status" value="1"/>
</dbReference>
<reference evidence="3 4" key="1">
    <citation type="submission" date="2020-08" db="EMBL/GenBank/DDBJ databases">
        <authorList>
            <person name="Hejnol A."/>
        </authorList>
    </citation>
    <scope>NUCLEOTIDE SEQUENCE [LARGE SCALE GENOMIC DNA]</scope>
</reference>
<dbReference type="Pfam" id="PF00089">
    <property type="entry name" value="Trypsin"/>
    <property type="match status" value="1"/>
</dbReference>
<evidence type="ECO:0000259" key="2">
    <source>
        <dbReference type="PROSITE" id="PS50240"/>
    </source>
</evidence>
<dbReference type="GO" id="GO:0006508">
    <property type="term" value="P:proteolysis"/>
    <property type="evidence" value="ECO:0007669"/>
    <property type="project" value="InterPro"/>
</dbReference>
<dbReference type="PROSITE" id="PS00134">
    <property type="entry name" value="TRYPSIN_HIS"/>
    <property type="match status" value="1"/>
</dbReference>
<dbReference type="Proteomes" id="UP000549394">
    <property type="component" value="Unassembled WGS sequence"/>
</dbReference>
<proteinExistence type="predicted"/>
<dbReference type="EMBL" id="CAJFCJ010000048">
    <property type="protein sequence ID" value="CAD5126434.1"/>
    <property type="molecule type" value="Genomic_DNA"/>
</dbReference>
<gene>
    <name evidence="3" type="ORF">DGYR_LOCUS13677</name>
</gene>
<keyword evidence="1" id="KW-1015">Disulfide bond</keyword>
<dbReference type="InterPro" id="IPR018114">
    <property type="entry name" value="TRYPSIN_HIS"/>
</dbReference>
<dbReference type="InterPro" id="IPR001314">
    <property type="entry name" value="Peptidase_S1A"/>
</dbReference>
<evidence type="ECO:0000313" key="3">
    <source>
        <dbReference type="EMBL" id="CAD5126434.1"/>
    </source>
</evidence>
<dbReference type="CDD" id="cd00190">
    <property type="entry name" value="Tryp_SPc"/>
    <property type="match status" value="1"/>
</dbReference>
<sequence>MKHHMTEILLKDIHNAINEKERPLEKIQKSHLIHSFERSIVNRFLNWARLKLINYSIGNIKHNFKDKDTGTDKNPLDVSCGKIFSGVNKKIIGGERTNIKNVPWQTFLLIKSEDKSVACGAIIIHPYYLLSAAHCVKRIEKYIFLAGIDDINKFSQNNTFYAEKVWIHEQYNTKTFENDIALFKITKEVQFNKYIQPICLPERDYGTNNNYHCAASGFGRISPTSNFK</sequence>
<name>A0A7I8WEB4_9ANNE</name>
<feature type="domain" description="Peptidase S1" evidence="2">
    <location>
        <begin position="91"/>
        <end position="228"/>
    </location>
</feature>
<dbReference type="InterPro" id="IPR009003">
    <property type="entry name" value="Peptidase_S1_PA"/>
</dbReference>
<dbReference type="InterPro" id="IPR043504">
    <property type="entry name" value="Peptidase_S1_PA_chymotrypsin"/>
</dbReference>
<dbReference type="OrthoDB" id="546450at2759"/>
<protein>
    <submittedName>
        <fullName evidence="3">DgyrCDS14565</fullName>
    </submittedName>
</protein>
<dbReference type="Gene3D" id="2.40.10.10">
    <property type="entry name" value="Trypsin-like serine proteases"/>
    <property type="match status" value="1"/>
</dbReference>
<dbReference type="GO" id="GO:0004252">
    <property type="term" value="F:serine-type endopeptidase activity"/>
    <property type="evidence" value="ECO:0007669"/>
    <property type="project" value="InterPro"/>
</dbReference>
<keyword evidence="4" id="KW-1185">Reference proteome</keyword>